<dbReference type="InterPro" id="IPR052026">
    <property type="entry name" value="ExeA_AAA_ATPase_DNA-bind"/>
</dbReference>
<feature type="domain" description="ORC1/DEAH AAA+ ATPase" evidence="1">
    <location>
        <begin position="109"/>
        <end position="229"/>
    </location>
</feature>
<dbReference type="AlphaFoldDB" id="A0A7W7YJ23"/>
<evidence type="ECO:0000313" key="2">
    <source>
        <dbReference type="EMBL" id="MBB5037126.1"/>
    </source>
</evidence>
<dbReference type="GO" id="GO:0016887">
    <property type="term" value="F:ATP hydrolysis activity"/>
    <property type="evidence" value="ECO:0007669"/>
    <property type="project" value="InterPro"/>
</dbReference>
<dbReference type="PANTHER" id="PTHR35894:SF1">
    <property type="entry name" value="PHOSPHORIBULOKINASE _ URIDINE KINASE FAMILY"/>
    <property type="match status" value="1"/>
</dbReference>
<evidence type="ECO:0000313" key="3">
    <source>
        <dbReference type="Proteomes" id="UP000534294"/>
    </source>
</evidence>
<dbReference type="Gene3D" id="3.40.50.300">
    <property type="entry name" value="P-loop containing nucleotide triphosphate hydrolases"/>
    <property type="match status" value="1"/>
</dbReference>
<reference evidence="2 3" key="1">
    <citation type="submission" date="2020-08" db="EMBL/GenBank/DDBJ databases">
        <title>Genomic Encyclopedia of Type Strains, Phase IV (KMG-IV): sequencing the most valuable type-strain genomes for metagenomic binning, comparative biology and taxonomic classification.</title>
        <authorList>
            <person name="Goeker M."/>
        </authorList>
    </citation>
    <scope>NUCLEOTIDE SEQUENCE [LARGE SCALE GENOMIC DNA]</scope>
    <source>
        <strain evidence="2 3">DSM 12251</strain>
    </source>
</reference>
<dbReference type="Pfam" id="PF13401">
    <property type="entry name" value="AAA_22"/>
    <property type="match status" value="1"/>
</dbReference>
<evidence type="ECO:0000259" key="1">
    <source>
        <dbReference type="Pfam" id="PF13401"/>
    </source>
</evidence>
<organism evidence="2 3">
    <name type="scientific">Prosthecobacter dejongeii</name>
    <dbReference type="NCBI Taxonomy" id="48465"/>
    <lineage>
        <taxon>Bacteria</taxon>
        <taxon>Pseudomonadati</taxon>
        <taxon>Verrucomicrobiota</taxon>
        <taxon>Verrucomicrobiia</taxon>
        <taxon>Verrucomicrobiales</taxon>
        <taxon>Verrucomicrobiaceae</taxon>
        <taxon>Prosthecobacter</taxon>
    </lineage>
</organism>
<dbReference type="RefSeq" id="WP_184206704.1">
    <property type="nucleotide sequence ID" value="NZ_JACHIF010000002.1"/>
</dbReference>
<keyword evidence="3" id="KW-1185">Reference proteome</keyword>
<dbReference type="PANTHER" id="PTHR35894">
    <property type="entry name" value="GENERAL SECRETION PATHWAY PROTEIN A-RELATED"/>
    <property type="match status" value="1"/>
</dbReference>
<dbReference type="SUPFAM" id="SSF52540">
    <property type="entry name" value="P-loop containing nucleoside triphosphate hydrolases"/>
    <property type="match status" value="1"/>
</dbReference>
<proteinExistence type="predicted"/>
<dbReference type="InterPro" id="IPR027417">
    <property type="entry name" value="P-loop_NTPase"/>
</dbReference>
<gene>
    <name evidence="2" type="ORF">HNQ64_001368</name>
</gene>
<protein>
    <recommendedName>
        <fullName evidence="1">ORC1/DEAH AAA+ ATPase domain-containing protein</fullName>
    </recommendedName>
</protein>
<dbReference type="InterPro" id="IPR049945">
    <property type="entry name" value="AAA_22"/>
</dbReference>
<accession>A0A7W7YJ23</accession>
<name>A0A7W7YJ23_9BACT</name>
<sequence length="341" mass="37435">MSTQTQTPAQELRTLALQILEISNADDLSKAELIRLHPGLGQSDKTITAIAKGKTDDLDVAKWLPAYRAVFAELVGASDDDELTLYEELSSAKAVRGQTSRLIFSKTLARILIIKGETGTGKTSALDIIREKYNGMTVQPQVFRVEASAAWGDRPNSMLEEMLTALGVDPGRRNATARLRKLSDTINTRGVGTIIQVDEVHDFGVRCLRTLKTVISQSNVKIQLACHKRLFRTIETEHADDLSQLTGNRLLAIVELGAPQADDVKILLQKRLPAIVTDHLAAAAAELARHARGNGNLAFVREVLVRAHRAQAKAQTPITFEEIKRHISDELKARNKATTSL</sequence>
<comment type="caution">
    <text evidence="2">The sequence shown here is derived from an EMBL/GenBank/DDBJ whole genome shotgun (WGS) entry which is preliminary data.</text>
</comment>
<dbReference type="EMBL" id="JACHIF010000002">
    <property type="protein sequence ID" value="MBB5037126.1"/>
    <property type="molecule type" value="Genomic_DNA"/>
</dbReference>
<dbReference type="Proteomes" id="UP000534294">
    <property type="component" value="Unassembled WGS sequence"/>
</dbReference>